<reference evidence="2" key="3">
    <citation type="submission" date="2015-04" db="UniProtKB">
        <authorList>
            <consortium name="EnsemblPlants"/>
        </authorList>
    </citation>
    <scope>IDENTIFICATION</scope>
    <source>
        <strain evidence="2">cv. Jemalong A17</strain>
    </source>
</reference>
<dbReference type="EnsemblPlants" id="KEH40375">
    <property type="protein sequence ID" value="KEH40375"/>
    <property type="gene ID" value="MTR_1g028010"/>
</dbReference>
<evidence type="ECO:0000313" key="1">
    <source>
        <dbReference type="EMBL" id="KEH40375.1"/>
    </source>
</evidence>
<evidence type="ECO:0000313" key="3">
    <source>
        <dbReference type="Proteomes" id="UP000002051"/>
    </source>
</evidence>
<sequence>MAPIIEFYKDNTMTNMLMIKFGIIIIVQWEPFTMHITICLGESRRCYRGSLLICTIYVLADMIGTKCCLQKIYILTAFANASHALQPLKVPESRMLEADVKSRDTLFYRKAIMKLAGVYLRLKWCREFRKMPRLGKTSTKENLSTLSSKRNYDALNDLLAQWGNKMLQMLGSATSRVGFKLSVTDATVASEGKQRTLFSNFEFLACP</sequence>
<dbReference type="Proteomes" id="UP000002051">
    <property type="component" value="Unassembled WGS sequence"/>
</dbReference>
<accession>A0A072VQJ1</accession>
<proteinExistence type="predicted"/>
<reference evidence="1 3" key="1">
    <citation type="journal article" date="2011" name="Nature">
        <title>The Medicago genome provides insight into the evolution of rhizobial symbioses.</title>
        <authorList>
            <person name="Young N.D."/>
            <person name="Debelle F."/>
            <person name="Oldroyd G.E."/>
            <person name="Geurts R."/>
            <person name="Cannon S.B."/>
            <person name="Udvardi M.K."/>
            <person name="Benedito V.A."/>
            <person name="Mayer K.F."/>
            <person name="Gouzy J."/>
            <person name="Schoof H."/>
            <person name="Van de Peer Y."/>
            <person name="Proost S."/>
            <person name="Cook D.R."/>
            <person name="Meyers B.C."/>
            <person name="Spannagl M."/>
            <person name="Cheung F."/>
            <person name="De Mita S."/>
            <person name="Krishnakumar V."/>
            <person name="Gundlach H."/>
            <person name="Zhou S."/>
            <person name="Mudge J."/>
            <person name="Bharti A.K."/>
            <person name="Murray J.D."/>
            <person name="Naoumkina M.A."/>
            <person name="Rosen B."/>
            <person name="Silverstein K.A."/>
            <person name="Tang H."/>
            <person name="Rombauts S."/>
            <person name="Zhao P.X."/>
            <person name="Zhou P."/>
            <person name="Barbe V."/>
            <person name="Bardou P."/>
            <person name="Bechner M."/>
            <person name="Bellec A."/>
            <person name="Berger A."/>
            <person name="Berges H."/>
            <person name="Bidwell S."/>
            <person name="Bisseling T."/>
            <person name="Choisne N."/>
            <person name="Couloux A."/>
            <person name="Denny R."/>
            <person name="Deshpande S."/>
            <person name="Dai X."/>
            <person name="Doyle J.J."/>
            <person name="Dudez A.M."/>
            <person name="Farmer A.D."/>
            <person name="Fouteau S."/>
            <person name="Franken C."/>
            <person name="Gibelin C."/>
            <person name="Gish J."/>
            <person name="Goldstein S."/>
            <person name="Gonzalez A.J."/>
            <person name="Green P.J."/>
            <person name="Hallab A."/>
            <person name="Hartog M."/>
            <person name="Hua A."/>
            <person name="Humphray S.J."/>
            <person name="Jeong D.H."/>
            <person name="Jing Y."/>
            <person name="Jocker A."/>
            <person name="Kenton S.M."/>
            <person name="Kim D.J."/>
            <person name="Klee K."/>
            <person name="Lai H."/>
            <person name="Lang C."/>
            <person name="Lin S."/>
            <person name="Macmil S.L."/>
            <person name="Magdelenat G."/>
            <person name="Matthews L."/>
            <person name="McCorrison J."/>
            <person name="Monaghan E.L."/>
            <person name="Mun J.H."/>
            <person name="Najar F.Z."/>
            <person name="Nicholson C."/>
            <person name="Noirot C."/>
            <person name="O'Bleness M."/>
            <person name="Paule C.R."/>
            <person name="Poulain J."/>
            <person name="Prion F."/>
            <person name="Qin B."/>
            <person name="Qu C."/>
            <person name="Retzel E.F."/>
            <person name="Riddle C."/>
            <person name="Sallet E."/>
            <person name="Samain S."/>
            <person name="Samson N."/>
            <person name="Sanders I."/>
            <person name="Saurat O."/>
            <person name="Scarpelli C."/>
            <person name="Schiex T."/>
            <person name="Segurens B."/>
            <person name="Severin A.J."/>
            <person name="Sherrier D.J."/>
            <person name="Shi R."/>
            <person name="Sims S."/>
            <person name="Singer S.R."/>
            <person name="Sinharoy S."/>
            <person name="Sterck L."/>
            <person name="Viollet A."/>
            <person name="Wang B.B."/>
            <person name="Wang K."/>
            <person name="Wang M."/>
            <person name="Wang X."/>
            <person name="Warfsmann J."/>
            <person name="Weissenbach J."/>
            <person name="White D.D."/>
            <person name="White J.D."/>
            <person name="Wiley G.B."/>
            <person name="Wincker P."/>
            <person name="Xing Y."/>
            <person name="Yang L."/>
            <person name="Yao Z."/>
            <person name="Ying F."/>
            <person name="Zhai J."/>
            <person name="Zhou L."/>
            <person name="Zuber A."/>
            <person name="Denarie J."/>
            <person name="Dixon R.A."/>
            <person name="May G.D."/>
            <person name="Schwartz D.C."/>
            <person name="Rogers J."/>
            <person name="Quetier F."/>
            <person name="Town C.D."/>
            <person name="Roe B.A."/>
        </authorList>
    </citation>
    <scope>NUCLEOTIDE SEQUENCE [LARGE SCALE GENOMIC DNA]</scope>
    <source>
        <strain evidence="1">A17</strain>
        <strain evidence="2 3">cv. Jemalong A17</strain>
    </source>
</reference>
<dbReference type="HOGENOM" id="CLU_1328094_0_0_1"/>
<name>A0A072VQJ1_MEDTR</name>
<keyword evidence="3" id="KW-1185">Reference proteome</keyword>
<dbReference type="EMBL" id="CM001217">
    <property type="protein sequence ID" value="KEH40375.1"/>
    <property type="molecule type" value="Genomic_DNA"/>
</dbReference>
<evidence type="ECO:0000313" key="2">
    <source>
        <dbReference type="EnsemblPlants" id="KEH40375"/>
    </source>
</evidence>
<protein>
    <submittedName>
        <fullName evidence="1 2">Uncharacterized protein</fullName>
    </submittedName>
</protein>
<dbReference type="AlphaFoldDB" id="A0A072VQJ1"/>
<organism evidence="1 3">
    <name type="scientific">Medicago truncatula</name>
    <name type="common">Barrel medic</name>
    <name type="synonym">Medicago tribuloides</name>
    <dbReference type="NCBI Taxonomy" id="3880"/>
    <lineage>
        <taxon>Eukaryota</taxon>
        <taxon>Viridiplantae</taxon>
        <taxon>Streptophyta</taxon>
        <taxon>Embryophyta</taxon>
        <taxon>Tracheophyta</taxon>
        <taxon>Spermatophyta</taxon>
        <taxon>Magnoliopsida</taxon>
        <taxon>eudicotyledons</taxon>
        <taxon>Gunneridae</taxon>
        <taxon>Pentapetalae</taxon>
        <taxon>rosids</taxon>
        <taxon>fabids</taxon>
        <taxon>Fabales</taxon>
        <taxon>Fabaceae</taxon>
        <taxon>Papilionoideae</taxon>
        <taxon>50 kb inversion clade</taxon>
        <taxon>NPAAA clade</taxon>
        <taxon>Hologalegina</taxon>
        <taxon>IRL clade</taxon>
        <taxon>Trifolieae</taxon>
        <taxon>Medicago</taxon>
    </lineage>
</organism>
<gene>
    <name evidence="1" type="ordered locus">MTR_1g028010</name>
</gene>
<reference evidence="1 3" key="2">
    <citation type="journal article" date="2014" name="BMC Genomics">
        <title>An improved genome release (version Mt4.0) for the model legume Medicago truncatula.</title>
        <authorList>
            <person name="Tang H."/>
            <person name="Krishnakumar V."/>
            <person name="Bidwell S."/>
            <person name="Rosen B."/>
            <person name="Chan A."/>
            <person name="Zhou S."/>
            <person name="Gentzbittel L."/>
            <person name="Childs K.L."/>
            <person name="Yandell M."/>
            <person name="Gundlach H."/>
            <person name="Mayer K.F."/>
            <person name="Schwartz D.C."/>
            <person name="Town C.D."/>
        </authorList>
    </citation>
    <scope>GENOME REANNOTATION</scope>
    <source>
        <strain evidence="1">A17</strain>
        <strain evidence="2 3">cv. Jemalong A17</strain>
    </source>
</reference>